<dbReference type="EMBL" id="JAJJMA010099155">
    <property type="protein sequence ID" value="MCL7030235.1"/>
    <property type="molecule type" value="Genomic_DNA"/>
</dbReference>
<keyword evidence="1" id="KW-1133">Transmembrane helix</keyword>
<evidence type="ECO:0000313" key="2">
    <source>
        <dbReference type="EMBL" id="MCL7030235.1"/>
    </source>
</evidence>
<dbReference type="Proteomes" id="UP001177140">
    <property type="component" value="Unassembled WGS sequence"/>
</dbReference>
<organism evidence="2 3">
    <name type="scientific">Papaver nudicaule</name>
    <name type="common">Iceland poppy</name>
    <dbReference type="NCBI Taxonomy" id="74823"/>
    <lineage>
        <taxon>Eukaryota</taxon>
        <taxon>Viridiplantae</taxon>
        <taxon>Streptophyta</taxon>
        <taxon>Embryophyta</taxon>
        <taxon>Tracheophyta</taxon>
        <taxon>Spermatophyta</taxon>
        <taxon>Magnoliopsida</taxon>
        <taxon>Ranunculales</taxon>
        <taxon>Papaveraceae</taxon>
        <taxon>Papaveroideae</taxon>
        <taxon>Papaver</taxon>
    </lineage>
</organism>
<evidence type="ECO:0008006" key="4">
    <source>
        <dbReference type="Google" id="ProtNLM"/>
    </source>
</evidence>
<keyword evidence="1" id="KW-0812">Transmembrane</keyword>
<reference evidence="2" key="1">
    <citation type="submission" date="2022-03" db="EMBL/GenBank/DDBJ databases">
        <title>A functionally conserved STORR gene fusion in Papaver species that diverged 16.8 million years ago.</title>
        <authorList>
            <person name="Catania T."/>
        </authorList>
    </citation>
    <scope>NUCLEOTIDE SEQUENCE</scope>
    <source>
        <strain evidence="2">S-191538</strain>
    </source>
</reference>
<feature type="transmembrane region" description="Helical" evidence="1">
    <location>
        <begin position="18"/>
        <end position="45"/>
    </location>
</feature>
<keyword evidence="3" id="KW-1185">Reference proteome</keyword>
<dbReference type="AlphaFoldDB" id="A0AA41S7B5"/>
<sequence>MVGCVECGTRRNPCRCRVFGPTLGCVAFCVAAVVEWPIGAFVYIFKHIKGKRIMGHPARVVYPKVSNCMPI</sequence>
<protein>
    <recommendedName>
        <fullName evidence="4">Cold-regulated protein</fullName>
    </recommendedName>
</protein>
<name>A0AA41S7B5_PAPNU</name>
<evidence type="ECO:0000313" key="3">
    <source>
        <dbReference type="Proteomes" id="UP001177140"/>
    </source>
</evidence>
<dbReference type="PANTHER" id="PTHR34673">
    <property type="entry name" value="COLD-REGULATED PROTEIN"/>
    <property type="match status" value="1"/>
</dbReference>
<accession>A0AA41S7B5</accession>
<proteinExistence type="predicted"/>
<gene>
    <name evidence="2" type="ORF">MKW94_029989</name>
</gene>
<evidence type="ECO:0000256" key="1">
    <source>
        <dbReference type="SAM" id="Phobius"/>
    </source>
</evidence>
<keyword evidence="1" id="KW-0472">Membrane</keyword>
<comment type="caution">
    <text evidence="2">The sequence shown here is derived from an EMBL/GenBank/DDBJ whole genome shotgun (WGS) entry which is preliminary data.</text>
</comment>
<dbReference type="PANTHER" id="PTHR34673:SF1">
    <property type="entry name" value="COLD-REGULATED PROTEIN"/>
    <property type="match status" value="1"/>
</dbReference>